<dbReference type="Proteomes" id="UP000688137">
    <property type="component" value="Unassembled WGS sequence"/>
</dbReference>
<dbReference type="AlphaFoldDB" id="A0A8S1Q0J3"/>
<protein>
    <submittedName>
        <fullName evidence="2">Uncharacterized protein</fullName>
    </submittedName>
</protein>
<feature type="coiled-coil region" evidence="1">
    <location>
        <begin position="124"/>
        <end position="151"/>
    </location>
</feature>
<gene>
    <name evidence="2" type="ORF">PPRIM_AZ9-3.1.T1360086</name>
</gene>
<dbReference type="EMBL" id="CAJJDM010000139">
    <property type="protein sequence ID" value="CAD8108253.1"/>
    <property type="molecule type" value="Genomic_DNA"/>
</dbReference>
<accession>A0A8S1Q0J3</accession>
<evidence type="ECO:0000313" key="2">
    <source>
        <dbReference type="EMBL" id="CAD8108253.1"/>
    </source>
</evidence>
<evidence type="ECO:0000313" key="3">
    <source>
        <dbReference type="Proteomes" id="UP000688137"/>
    </source>
</evidence>
<evidence type="ECO:0000256" key="1">
    <source>
        <dbReference type="SAM" id="Coils"/>
    </source>
</evidence>
<reference evidence="2" key="1">
    <citation type="submission" date="2021-01" db="EMBL/GenBank/DDBJ databases">
        <authorList>
            <consortium name="Genoscope - CEA"/>
            <person name="William W."/>
        </authorList>
    </citation>
    <scope>NUCLEOTIDE SEQUENCE</scope>
</reference>
<keyword evidence="1" id="KW-0175">Coiled coil</keyword>
<feature type="coiled-coil region" evidence="1">
    <location>
        <begin position="366"/>
        <end position="401"/>
    </location>
</feature>
<comment type="caution">
    <text evidence="2">The sequence shown here is derived from an EMBL/GenBank/DDBJ whole genome shotgun (WGS) entry which is preliminary data.</text>
</comment>
<organism evidence="2 3">
    <name type="scientific">Paramecium primaurelia</name>
    <dbReference type="NCBI Taxonomy" id="5886"/>
    <lineage>
        <taxon>Eukaryota</taxon>
        <taxon>Sar</taxon>
        <taxon>Alveolata</taxon>
        <taxon>Ciliophora</taxon>
        <taxon>Intramacronucleata</taxon>
        <taxon>Oligohymenophorea</taxon>
        <taxon>Peniculida</taxon>
        <taxon>Parameciidae</taxon>
        <taxon>Paramecium</taxon>
    </lineage>
</organism>
<dbReference type="OMA" id="EENERYM"/>
<proteinExistence type="predicted"/>
<sequence length="438" mass="54236">MNVSFPDKMNTKFVLSYFQIKQNQQIDLYLKQEDKQQKRPKINEQKLNNIIDSNLQIEEAKDRIMQEQILSSPYLNQQFKISQEKVISLQELEKQKKDMKAAQYILWQIEQKQHEKEIKQKILQLQTKLKYKELKKKIDALMNQLDYNLKRVNIYYFEQQEQKEKYMNNQMNQMQYSLNSSLQKNEFHNQNIYFNYQMQMKRIQEICQQKLKNYESKINKIYKQKYENIDQIYQKAQQSQEYLDKIKEKSNQTYQIKINKIKEKIEYFQDKINLIEKKRLLNLQLTYNKEFEHNQQMNKFRAKSENIFRNQSHNLLNKQNMKEQTFQLIKRQNQLELEQKFSRLNQKWITLQSQVIRANQFKQSYIQQLEQQINQRDQRLQDQIQNKLEIQRRRLKVIEEMEKQKRDMFLKLESNKIYTMDLKYYHRTPKNQTKLFIT</sequence>
<keyword evidence="3" id="KW-1185">Reference proteome</keyword>
<name>A0A8S1Q0J3_PARPR</name>